<evidence type="ECO:0000256" key="1">
    <source>
        <dbReference type="ARBA" id="ARBA00022737"/>
    </source>
</evidence>
<name>A1ZMR2_MICM2</name>
<reference evidence="4 5" key="1">
    <citation type="submission" date="2007-01" db="EMBL/GenBank/DDBJ databases">
        <authorList>
            <person name="Haygood M."/>
            <person name="Podell S."/>
            <person name="Anderson C."/>
            <person name="Hopkinson B."/>
            <person name="Roe K."/>
            <person name="Barbeau K."/>
            <person name="Gaasterland T."/>
            <person name="Ferriera S."/>
            <person name="Johnson J."/>
            <person name="Kravitz S."/>
            <person name="Beeson K."/>
            <person name="Sutton G."/>
            <person name="Rogers Y.-H."/>
            <person name="Friedman R."/>
            <person name="Frazier M."/>
            <person name="Venter J.C."/>
        </authorList>
    </citation>
    <scope>NUCLEOTIDE SEQUENCE [LARGE SCALE GENOMIC DNA]</scope>
    <source>
        <strain evidence="4 5">ATCC 23134</strain>
    </source>
</reference>
<dbReference type="Proteomes" id="UP000004095">
    <property type="component" value="Unassembled WGS sequence"/>
</dbReference>
<evidence type="ECO:0000313" key="4">
    <source>
        <dbReference type="EMBL" id="EAY28442.1"/>
    </source>
</evidence>
<keyword evidence="1" id="KW-0677">Repeat</keyword>
<organism evidence="4 5">
    <name type="scientific">Microscilla marina ATCC 23134</name>
    <dbReference type="NCBI Taxonomy" id="313606"/>
    <lineage>
        <taxon>Bacteria</taxon>
        <taxon>Pseudomonadati</taxon>
        <taxon>Bacteroidota</taxon>
        <taxon>Cytophagia</taxon>
        <taxon>Cytophagales</taxon>
        <taxon>Microscillaceae</taxon>
        <taxon>Microscilla</taxon>
    </lineage>
</organism>
<dbReference type="InterPro" id="IPR011990">
    <property type="entry name" value="TPR-like_helical_dom_sf"/>
</dbReference>
<dbReference type="InterPro" id="IPR019734">
    <property type="entry name" value="TPR_rpt"/>
</dbReference>
<dbReference type="SMART" id="SM00028">
    <property type="entry name" value="TPR"/>
    <property type="match status" value="3"/>
</dbReference>
<evidence type="ECO:0000313" key="5">
    <source>
        <dbReference type="Proteomes" id="UP000004095"/>
    </source>
</evidence>
<dbReference type="PROSITE" id="PS50005">
    <property type="entry name" value="TPR"/>
    <property type="match status" value="1"/>
</dbReference>
<dbReference type="AlphaFoldDB" id="A1ZMR2"/>
<dbReference type="Pfam" id="PF07719">
    <property type="entry name" value="TPR_2"/>
    <property type="match status" value="1"/>
</dbReference>
<feature type="repeat" description="TPR" evidence="3">
    <location>
        <begin position="464"/>
        <end position="497"/>
    </location>
</feature>
<dbReference type="eggNOG" id="COG0457">
    <property type="taxonomic scope" value="Bacteria"/>
</dbReference>
<dbReference type="Pfam" id="PF13432">
    <property type="entry name" value="TPR_16"/>
    <property type="match status" value="1"/>
</dbReference>
<dbReference type="EMBL" id="AAWS01000016">
    <property type="protein sequence ID" value="EAY28442.1"/>
    <property type="molecule type" value="Genomic_DNA"/>
</dbReference>
<keyword evidence="5" id="KW-1185">Reference proteome</keyword>
<sequence>MLSLLVIFAVGCKDPLAEMAKIMEQQQLTVEPNPLELHGGNVGFTLSAKLPVKMMKKGITYGLEVDYVSGDITKFTKGKDGNKPDGVTKAGVIELEGDKYAGGTEEPKVSKKMNFAYEDKHEQGFVIITGVASKGKKSKRFGPIGVMSAGNPVVGVATTSRLVRNPVDGISNAAGKSPFAYAQDGWTKESDKTTSYNINFEQGSARVTATTGDNKNTIDLAKATFKAMASQFAKVDNIPEFKANGASSHSPEGRVAINQNLPGQRSSAVGNQMKMMMKAFDYGKKVKKFDFQFDNKTLEATWPEFKTLVQGSSLNEDQKTEVVGIVDGSGGFVEKEKKLQGLAYYNTMMDEIYPKMRYAKMDITVPGQAKTKADMENMLDKIVKGEEPADKLTETEFLYMAANNPNYTNRVKWLEKAVTKYDTWKVNNNLGAAYLDVALLTKDNSYVDKALASFEKAKGKKESGEIYYNMGMAYLMKGDNAKAEESFKKAVEIGAGDNPAMTGLLNGIKGYYAIQQATSRDDGKYKEAYELLASAASTVPNYFNKGLAYLLEANDYEQAKASFNAAAKMNDKDATTFYALAVVAARQGNEGELTQNLKKAVELKSDLKAKALKDAEFFKYKTKASFMDAIK</sequence>
<protein>
    <submittedName>
        <fullName evidence="4">Tetratricopeptide repeat domain protein</fullName>
    </submittedName>
</protein>
<dbReference type="SUPFAM" id="SSF81901">
    <property type="entry name" value="HCP-like"/>
    <property type="match status" value="1"/>
</dbReference>
<comment type="caution">
    <text evidence="4">The sequence shown here is derived from an EMBL/GenBank/DDBJ whole genome shotgun (WGS) entry which is preliminary data.</text>
</comment>
<evidence type="ECO:0000256" key="2">
    <source>
        <dbReference type="ARBA" id="ARBA00022803"/>
    </source>
</evidence>
<accession>A1ZMR2</accession>
<dbReference type="Gene3D" id="1.25.40.10">
    <property type="entry name" value="Tetratricopeptide repeat domain"/>
    <property type="match status" value="2"/>
</dbReference>
<evidence type="ECO:0000256" key="3">
    <source>
        <dbReference type="PROSITE-ProRule" id="PRU00339"/>
    </source>
</evidence>
<gene>
    <name evidence="4" type="ORF">M23134_04005</name>
</gene>
<dbReference type="PROSITE" id="PS50293">
    <property type="entry name" value="TPR_REGION"/>
    <property type="match status" value="1"/>
</dbReference>
<dbReference type="InterPro" id="IPR013105">
    <property type="entry name" value="TPR_2"/>
</dbReference>
<proteinExistence type="predicted"/>
<keyword evidence="2 3" id="KW-0802">TPR repeat</keyword>